<sequence length="117" mass="12652">MAANRLSSLPILIKIVFLLMGYQVIGQEASDSGQYPVVVSTWPFVEAVRAAWRAADNGFSAVDAVFEGCSACEELRCDGTGCWSLLSSAIPELGLTFRRFFVSLTASRLGLLSDKLN</sequence>
<organism evidence="2 3">
    <name type="scientific">Malus baccata</name>
    <name type="common">Siberian crab apple</name>
    <name type="synonym">Pyrus baccata</name>
    <dbReference type="NCBI Taxonomy" id="106549"/>
    <lineage>
        <taxon>Eukaryota</taxon>
        <taxon>Viridiplantae</taxon>
        <taxon>Streptophyta</taxon>
        <taxon>Embryophyta</taxon>
        <taxon>Tracheophyta</taxon>
        <taxon>Spermatophyta</taxon>
        <taxon>Magnoliopsida</taxon>
        <taxon>eudicotyledons</taxon>
        <taxon>Gunneridae</taxon>
        <taxon>Pentapetalae</taxon>
        <taxon>rosids</taxon>
        <taxon>fabids</taxon>
        <taxon>Rosales</taxon>
        <taxon>Rosaceae</taxon>
        <taxon>Amygdaloideae</taxon>
        <taxon>Maleae</taxon>
        <taxon>Malus</taxon>
    </lineage>
</organism>
<reference evidence="2 3" key="1">
    <citation type="journal article" date="2019" name="G3 (Bethesda)">
        <title>Sequencing of a Wild Apple (Malus baccata) Genome Unravels the Differences Between Cultivated and Wild Apple Species Regarding Disease Resistance and Cold Tolerance.</title>
        <authorList>
            <person name="Chen X."/>
        </authorList>
    </citation>
    <scope>NUCLEOTIDE SEQUENCE [LARGE SCALE GENOMIC DNA]</scope>
    <source>
        <strain evidence="3">cv. Shandingzi</strain>
        <tissue evidence="2">Leaves</tissue>
    </source>
</reference>
<evidence type="ECO:0000256" key="1">
    <source>
        <dbReference type="SAM" id="SignalP"/>
    </source>
</evidence>
<evidence type="ECO:0000313" key="2">
    <source>
        <dbReference type="EMBL" id="TQD98552.1"/>
    </source>
</evidence>
<dbReference type="STRING" id="106549.A0A540MK46"/>
<dbReference type="EMBL" id="VIEB01000251">
    <property type="protein sequence ID" value="TQD98552.1"/>
    <property type="molecule type" value="Genomic_DNA"/>
</dbReference>
<feature type="chain" id="PRO_5021827268" evidence="1">
    <location>
        <begin position="27"/>
        <end position="117"/>
    </location>
</feature>
<proteinExistence type="predicted"/>
<name>A0A540MK46_MALBA</name>
<dbReference type="InterPro" id="IPR029055">
    <property type="entry name" value="Ntn_hydrolases_N"/>
</dbReference>
<dbReference type="Proteomes" id="UP000315295">
    <property type="component" value="Unassembled WGS sequence"/>
</dbReference>
<dbReference type="SUPFAM" id="SSF56235">
    <property type="entry name" value="N-terminal nucleophile aminohydrolases (Ntn hydrolases)"/>
    <property type="match status" value="1"/>
</dbReference>
<accession>A0A540MK46</accession>
<keyword evidence="3" id="KW-1185">Reference proteome</keyword>
<feature type="signal peptide" evidence="1">
    <location>
        <begin position="1"/>
        <end position="26"/>
    </location>
</feature>
<gene>
    <name evidence="2" type="ORF">C1H46_015800</name>
</gene>
<dbReference type="AlphaFoldDB" id="A0A540MK46"/>
<keyword evidence="1" id="KW-0732">Signal</keyword>
<evidence type="ECO:0000313" key="3">
    <source>
        <dbReference type="Proteomes" id="UP000315295"/>
    </source>
</evidence>
<comment type="caution">
    <text evidence="2">The sequence shown here is derived from an EMBL/GenBank/DDBJ whole genome shotgun (WGS) entry which is preliminary data.</text>
</comment>
<protein>
    <submittedName>
        <fullName evidence="2">Uncharacterized protein</fullName>
    </submittedName>
</protein>